<feature type="domain" description="AAA" evidence="17">
    <location>
        <begin position="535"/>
        <end position="651"/>
    </location>
</feature>
<evidence type="ECO:0000256" key="13">
    <source>
        <dbReference type="ARBA" id="ARBA00053015"/>
    </source>
</evidence>
<sequence length="725" mass="79753">MSLSSLPPQGPTRLNLPKTFSQDLESEADFDWRGLLITAREKLWLLILLPLIGAAVSYGYLKQAKPVFSSNATLEVEEKQRVVDVKEVTDKDWANTEAMNTLAATMRSSTFLERLIDREKLQTRPDLFGGKLPSAEDALPQAVGILSGALKAAPRVGTRLLDITATHGDPIVARDLAVATAKGVMKWDLEQRSQSVGVANEFLMQEAERLRKKVELSEQALQKYRVENNAVSLEENQNLVVSQLQDISSKLSQQTNDRVRLETDYAALLQMKSRPDEAVNLQIVANHPTLNGISTALAARRSEFAALQSRYKSKHPKYTAAQSDIANLEARFREALPQVSVSLEASLLASLESAKVNEKKLQEALAEQEKKSFELDALSIEYNVRKREMESDKAVYESVISRLKEVDLTKGMDQSKLKLHQLPSAPGYQIWPQPSRIISSGVGGGFALAAGVIFLLFFMDRTIKSVDQAEKILRLPVLATINKAKYSDEAGAILKHAEHSPVAESFRSLRVMANLLGKEEDRRVFVVTSALPSEGKTFCSCNYALSLAQQGLKTLLIDADLRRPKVSASVYGEDRKPGLTEYLLGQATFTDVIHSSPIPAHSGTFRVIPAGFRSPNPAELLASNAFPQLLELALKHFDRVVIDTAPIVAVSDTLVIVPHVQTVLLVIHWKKTPSTVIQRALNLLGESGKSPSGLILNNVPEGSRGYYYHYSPGYYGSKGVYGASA</sequence>
<evidence type="ECO:0000259" key="16">
    <source>
        <dbReference type="Pfam" id="PF02706"/>
    </source>
</evidence>
<evidence type="ECO:0000256" key="3">
    <source>
        <dbReference type="ARBA" id="ARBA00022475"/>
    </source>
</evidence>
<evidence type="ECO:0000256" key="10">
    <source>
        <dbReference type="ARBA" id="ARBA00022989"/>
    </source>
</evidence>
<dbReference type="Proteomes" id="UP000295662">
    <property type="component" value="Unassembled WGS sequence"/>
</dbReference>
<keyword evidence="7" id="KW-0547">Nucleotide-binding</keyword>
<feature type="coiled-coil region" evidence="14">
    <location>
        <begin position="200"/>
        <end position="227"/>
    </location>
</feature>
<dbReference type="Pfam" id="PF13614">
    <property type="entry name" value="AAA_31"/>
    <property type="match status" value="1"/>
</dbReference>
<evidence type="ECO:0000313" key="18">
    <source>
        <dbReference type="EMBL" id="TDU71376.1"/>
    </source>
</evidence>
<evidence type="ECO:0000256" key="11">
    <source>
        <dbReference type="ARBA" id="ARBA00023136"/>
    </source>
</evidence>
<evidence type="ECO:0000256" key="9">
    <source>
        <dbReference type="ARBA" id="ARBA00022840"/>
    </source>
</evidence>
<evidence type="ECO:0000256" key="15">
    <source>
        <dbReference type="SAM" id="Phobius"/>
    </source>
</evidence>
<dbReference type="InterPro" id="IPR003856">
    <property type="entry name" value="LPS_length_determ_N"/>
</dbReference>
<dbReference type="PANTHER" id="PTHR32309:SF31">
    <property type="entry name" value="CAPSULAR EXOPOLYSACCHARIDE FAMILY"/>
    <property type="match status" value="1"/>
</dbReference>
<feature type="domain" description="Polysaccharide chain length determinant N-terminal" evidence="16">
    <location>
        <begin position="30"/>
        <end position="117"/>
    </location>
</feature>
<evidence type="ECO:0000256" key="14">
    <source>
        <dbReference type="SAM" id="Coils"/>
    </source>
</evidence>
<keyword evidence="8" id="KW-0418">Kinase</keyword>
<evidence type="ECO:0000256" key="2">
    <source>
        <dbReference type="ARBA" id="ARBA00008883"/>
    </source>
</evidence>
<dbReference type="InterPro" id="IPR050445">
    <property type="entry name" value="Bact_polysacc_biosynth/exp"/>
</dbReference>
<gene>
    <name evidence="18" type="ORF">EI77_02500</name>
</gene>
<evidence type="ECO:0000256" key="5">
    <source>
        <dbReference type="ARBA" id="ARBA00022679"/>
    </source>
</evidence>
<dbReference type="InterPro" id="IPR027417">
    <property type="entry name" value="P-loop_NTPase"/>
</dbReference>
<dbReference type="OrthoDB" id="9775724at2"/>
<comment type="subcellular location">
    <subcellularLocation>
        <location evidence="1">Cell inner membrane</location>
        <topology evidence="1">Multi-pass membrane protein</topology>
    </subcellularLocation>
</comment>
<keyword evidence="3" id="KW-1003">Cell membrane</keyword>
<keyword evidence="11 15" id="KW-0472">Membrane</keyword>
<evidence type="ECO:0000256" key="7">
    <source>
        <dbReference type="ARBA" id="ARBA00022741"/>
    </source>
</evidence>
<dbReference type="RefSeq" id="WP_133795535.1">
    <property type="nucleotide sequence ID" value="NZ_SOCA01000003.1"/>
</dbReference>
<evidence type="ECO:0000259" key="17">
    <source>
        <dbReference type="Pfam" id="PF13614"/>
    </source>
</evidence>
<dbReference type="AlphaFoldDB" id="A0A4R7S1J2"/>
<evidence type="ECO:0000256" key="8">
    <source>
        <dbReference type="ARBA" id="ARBA00022777"/>
    </source>
</evidence>
<keyword evidence="4" id="KW-0997">Cell inner membrane</keyword>
<dbReference type="Pfam" id="PF02706">
    <property type="entry name" value="Wzz"/>
    <property type="match status" value="1"/>
</dbReference>
<comment type="similarity">
    <text evidence="2">Belongs to the etk/wzc family.</text>
</comment>
<evidence type="ECO:0000313" key="19">
    <source>
        <dbReference type="Proteomes" id="UP000295662"/>
    </source>
</evidence>
<dbReference type="PANTHER" id="PTHR32309">
    <property type="entry name" value="TYROSINE-PROTEIN KINASE"/>
    <property type="match status" value="1"/>
</dbReference>
<dbReference type="InterPro" id="IPR005702">
    <property type="entry name" value="Wzc-like_C"/>
</dbReference>
<dbReference type="CDD" id="cd05387">
    <property type="entry name" value="BY-kinase"/>
    <property type="match status" value="1"/>
</dbReference>
<dbReference type="NCBIfam" id="TIGR01007">
    <property type="entry name" value="eps_fam"/>
    <property type="match status" value="1"/>
</dbReference>
<keyword evidence="5" id="KW-0808">Transferase</keyword>
<name>A0A4R7S1J2_9BACT</name>
<keyword evidence="9" id="KW-0067">ATP-binding</keyword>
<organism evidence="18 19">
    <name type="scientific">Prosthecobacter fusiformis</name>
    <dbReference type="NCBI Taxonomy" id="48464"/>
    <lineage>
        <taxon>Bacteria</taxon>
        <taxon>Pseudomonadati</taxon>
        <taxon>Verrucomicrobiota</taxon>
        <taxon>Verrucomicrobiia</taxon>
        <taxon>Verrucomicrobiales</taxon>
        <taxon>Verrucomicrobiaceae</taxon>
        <taxon>Prosthecobacter</taxon>
    </lineage>
</organism>
<feature type="transmembrane region" description="Helical" evidence="15">
    <location>
        <begin position="437"/>
        <end position="458"/>
    </location>
</feature>
<dbReference type="SUPFAM" id="SSF52540">
    <property type="entry name" value="P-loop containing nucleoside triphosphate hydrolases"/>
    <property type="match status" value="1"/>
</dbReference>
<keyword evidence="12" id="KW-0829">Tyrosine-protein kinase</keyword>
<evidence type="ECO:0000256" key="4">
    <source>
        <dbReference type="ARBA" id="ARBA00022519"/>
    </source>
</evidence>
<dbReference type="EMBL" id="SOCA01000003">
    <property type="protein sequence ID" value="TDU71376.1"/>
    <property type="molecule type" value="Genomic_DNA"/>
</dbReference>
<protein>
    <submittedName>
        <fullName evidence="18">Capsular exopolysaccharide synthesis family protein</fullName>
    </submittedName>
</protein>
<dbReference type="GO" id="GO:0005886">
    <property type="term" value="C:plasma membrane"/>
    <property type="evidence" value="ECO:0007669"/>
    <property type="project" value="UniProtKB-SubCell"/>
</dbReference>
<keyword evidence="10 15" id="KW-1133">Transmembrane helix</keyword>
<reference evidence="18 19" key="1">
    <citation type="submission" date="2019-03" db="EMBL/GenBank/DDBJ databases">
        <title>Genomic Encyclopedia of Archaeal and Bacterial Type Strains, Phase II (KMG-II): from individual species to whole genera.</title>
        <authorList>
            <person name="Goeker M."/>
        </authorList>
    </citation>
    <scope>NUCLEOTIDE SEQUENCE [LARGE SCALE GENOMIC DNA]</scope>
    <source>
        <strain evidence="18 19">ATCC 25309</strain>
    </source>
</reference>
<dbReference type="GO" id="GO:0005524">
    <property type="term" value="F:ATP binding"/>
    <property type="evidence" value="ECO:0007669"/>
    <property type="project" value="UniProtKB-KW"/>
</dbReference>
<comment type="catalytic activity">
    <reaction evidence="13">
        <text>L-tyrosyl-[protein] + ATP = O-phospho-L-tyrosyl-[protein] + ADP + H(+)</text>
        <dbReference type="Rhea" id="RHEA:10596"/>
        <dbReference type="Rhea" id="RHEA-COMP:10136"/>
        <dbReference type="Rhea" id="RHEA-COMP:20101"/>
        <dbReference type="ChEBI" id="CHEBI:15378"/>
        <dbReference type="ChEBI" id="CHEBI:30616"/>
        <dbReference type="ChEBI" id="CHEBI:46858"/>
        <dbReference type="ChEBI" id="CHEBI:61978"/>
        <dbReference type="ChEBI" id="CHEBI:456216"/>
    </reaction>
</comment>
<dbReference type="Gene3D" id="3.40.50.300">
    <property type="entry name" value="P-loop containing nucleotide triphosphate hydrolases"/>
    <property type="match status" value="1"/>
</dbReference>
<evidence type="ECO:0000256" key="1">
    <source>
        <dbReference type="ARBA" id="ARBA00004429"/>
    </source>
</evidence>
<comment type="caution">
    <text evidence="18">The sequence shown here is derived from an EMBL/GenBank/DDBJ whole genome shotgun (WGS) entry which is preliminary data.</text>
</comment>
<accession>A0A4R7S1J2</accession>
<keyword evidence="14" id="KW-0175">Coiled coil</keyword>
<proteinExistence type="inferred from homology"/>
<keyword evidence="6 15" id="KW-0812">Transmembrane</keyword>
<evidence type="ECO:0000256" key="12">
    <source>
        <dbReference type="ARBA" id="ARBA00023137"/>
    </source>
</evidence>
<dbReference type="InterPro" id="IPR025669">
    <property type="entry name" value="AAA_dom"/>
</dbReference>
<keyword evidence="19" id="KW-1185">Reference proteome</keyword>
<evidence type="ECO:0000256" key="6">
    <source>
        <dbReference type="ARBA" id="ARBA00022692"/>
    </source>
</evidence>